<evidence type="ECO:0000256" key="1">
    <source>
        <dbReference type="SAM" id="SignalP"/>
    </source>
</evidence>
<protein>
    <submittedName>
        <fullName evidence="2">Uncharacterized protein</fullName>
    </submittedName>
</protein>
<name>A0A9E2NY78_9SPIR</name>
<gene>
    <name evidence="2" type="ORF">IAA16_02675</name>
</gene>
<organism evidence="2 3">
    <name type="scientific">Candidatus Treponema excrementipullorum</name>
    <dbReference type="NCBI Taxonomy" id="2838768"/>
    <lineage>
        <taxon>Bacteria</taxon>
        <taxon>Pseudomonadati</taxon>
        <taxon>Spirochaetota</taxon>
        <taxon>Spirochaetia</taxon>
        <taxon>Spirochaetales</taxon>
        <taxon>Treponemataceae</taxon>
        <taxon>Treponema</taxon>
    </lineage>
</organism>
<sequence length="129" mass="15004">MNKVFASILFVMCITVGVFAQESKDILAKDPNYTEIEIVEGKVTSEYLKRNQGTVTIEYLAAYDEARVIYSCPMELFEQSVAMLSVEESIKTFIKERGYYLYHYLRPDLPQYNNEKGTVDYIVFIELLR</sequence>
<feature type="chain" id="PRO_5039622411" evidence="1">
    <location>
        <begin position="21"/>
        <end position="129"/>
    </location>
</feature>
<feature type="signal peptide" evidence="1">
    <location>
        <begin position="1"/>
        <end position="20"/>
    </location>
</feature>
<comment type="caution">
    <text evidence="2">The sequence shown here is derived from an EMBL/GenBank/DDBJ whole genome shotgun (WGS) entry which is preliminary data.</text>
</comment>
<dbReference type="AlphaFoldDB" id="A0A9E2NY78"/>
<proteinExistence type="predicted"/>
<reference evidence="2" key="1">
    <citation type="journal article" date="2021" name="PeerJ">
        <title>Extensive microbial diversity within the chicken gut microbiome revealed by metagenomics and culture.</title>
        <authorList>
            <person name="Gilroy R."/>
            <person name="Ravi A."/>
            <person name="Getino M."/>
            <person name="Pursley I."/>
            <person name="Horton D.L."/>
            <person name="Alikhan N.F."/>
            <person name="Baker D."/>
            <person name="Gharbi K."/>
            <person name="Hall N."/>
            <person name="Watson M."/>
            <person name="Adriaenssens E.M."/>
            <person name="Foster-Nyarko E."/>
            <person name="Jarju S."/>
            <person name="Secka A."/>
            <person name="Antonio M."/>
            <person name="Oren A."/>
            <person name="Chaudhuri R.R."/>
            <person name="La Ragione R."/>
            <person name="Hildebrand F."/>
            <person name="Pallen M.J."/>
        </authorList>
    </citation>
    <scope>NUCLEOTIDE SEQUENCE</scope>
    <source>
        <strain evidence="2">Gambia15-2214</strain>
    </source>
</reference>
<accession>A0A9E2NY78</accession>
<keyword evidence="1" id="KW-0732">Signal</keyword>
<dbReference type="EMBL" id="JAHLFV010000061">
    <property type="protein sequence ID" value="MBU3849451.1"/>
    <property type="molecule type" value="Genomic_DNA"/>
</dbReference>
<reference evidence="2" key="2">
    <citation type="submission" date="2021-04" db="EMBL/GenBank/DDBJ databases">
        <authorList>
            <person name="Gilroy R."/>
        </authorList>
    </citation>
    <scope>NUCLEOTIDE SEQUENCE</scope>
    <source>
        <strain evidence="2">Gambia15-2214</strain>
    </source>
</reference>
<evidence type="ECO:0000313" key="2">
    <source>
        <dbReference type="EMBL" id="MBU3849451.1"/>
    </source>
</evidence>
<evidence type="ECO:0000313" key="3">
    <source>
        <dbReference type="Proteomes" id="UP000823914"/>
    </source>
</evidence>
<dbReference type="Proteomes" id="UP000823914">
    <property type="component" value="Unassembled WGS sequence"/>
</dbReference>